<reference evidence="2" key="1">
    <citation type="submission" date="2022-11" db="EMBL/GenBank/DDBJ databases">
        <title>Centuries of genome instability and evolution in soft-shell clam transmissible cancer (bioRxiv).</title>
        <authorList>
            <person name="Hart S.F.M."/>
            <person name="Yonemitsu M.A."/>
            <person name="Giersch R.M."/>
            <person name="Beal B.F."/>
            <person name="Arriagada G."/>
            <person name="Davis B.W."/>
            <person name="Ostrander E.A."/>
            <person name="Goff S.P."/>
            <person name="Metzger M.J."/>
        </authorList>
    </citation>
    <scope>NUCLEOTIDE SEQUENCE</scope>
    <source>
        <strain evidence="2">MELC-2E11</strain>
        <tissue evidence="2">Siphon/mantle</tissue>
    </source>
</reference>
<sequence length="295" mass="33255">RLDTIEGDLVILTERVSKVELLVNTSDSNTRETDSVESRTGHTVGNTYSKPEINDITKTLTMYKHSFNKHKKELINVNNIFKDTLSAFVSNASTPISSLVNVVNDHVQTSAENISATLQKVNNTVEESGRKLRSDIFIYLSKFSSEVRNDMVIQFEGEEQEINKTLLAINYQVHEHIANETNTLECFKTNILQDVQTAQANVQNETIEMEKKVEELIGRANEVVGIIEDQRSTIKNDIMVTIRAIHISWSDWSAWADCSGSSDRGSRSRHRSCDVLPPFTVGTCIGYYTDTEFCP</sequence>
<feature type="region of interest" description="Disordered" evidence="1">
    <location>
        <begin position="27"/>
        <end position="49"/>
    </location>
</feature>
<organism evidence="2 3">
    <name type="scientific">Mya arenaria</name>
    <name type="common">Soft-shell clam</name>
    <dbReference type="NCBI Taxonomy" id="6604"/>
    <lineage>
        <taxon>Eukaryota</taxon>
        <taxon>Metazoa</taxon>
        <taxon>Spiralia</taxon>
        <taxon>Lophotrochozoa</taxon>
        <taxon>Mollusca</taxon>
        <taxon>Bivalvia</taxon>
        <taxon>Autobranchia</taxon>
        <taxon>Heteroconchia</taxon>
        <taxon>Euheterodonta</taxon>
        <taxon>Imparidentia</taxon>
        <taxon>Neoheterodontei</taxon>
        <taxon>Myida</taxon>
        <taxon>Myoidea</taxon>
        <taxon>Myidae</taxon>
        <taxon>Mya</taxon>
    </lineage>
</organism>
<feature type="compositionally biased region" description="Basic and acidic residues" evidence="1">
    <location>
        <begin position="29"/>
        <end position="40"/>
    </location>
</feature>
<dbReference type="Gene3D" id="2.20.100.10">
    <property type="entry name" value="Thrombospondin type-1 (TSP1) repeat"/>
    <property type="match status" value="1"/>
</dbReference>
<dbReference type="InterPro" id="IPR036383">
    <property type="entry name" value="TSP1_rpt_sf"/>
</dbReference>
<evidence type="ECO:0000313" key="2">
    <source>
        <dbReference type="EMBL" id="WAR10395.1"/>
    </source>
</evidence>
<feature type="non-terminal residue" evidence="2">
    <location>
        <position position="295"/>
    </location>
</feature>
<feature type="non-terminal residue" evidence="2">
    <location>
        <position position="1"/>
    </location>
</feature>
<dbReference type="Pfam" id="PF00090">
    <property type="entry name" value="TSP_1"/>
    <property type="match status" value="1"/>
</dbReference>
<protein>
    <submittedName>
        <fullName evidence="2">Uncharacterized protein</fullName>
    </submittedName>
</protein>
<dbReference type="SUPFAM" id="SSF82895">
    <property type="entry name" value="TSP-1 type 1 repeat"/>
    <property type="match status" value="1"/>
</dbReference>
<dbReference type="PROSITE" id="PS50092">
    <property type="entry name" value="TSP1"/>
    <property type="match status" value="1"/>
</dbReference>
<proteinExistence type="predicted"/>
<dbReference type="InterPro" id="IPR000884">
    <property type="entry name" value="TSP1_rpt"/>
</dbReference>
<evidence type="ECO:0000256" key="1">
    <source>
        <dbReference type="SAM" id="MobiDB-lite"/>
    </source>
</evidence>
<dbReference type="Proteomes" id="UP001164746">
    <property type="component" value="Chromosome 7"/>
</dbReference>
<gene>
    <name evidence="2" type="ORF">MAR_035471</name>
</gene>
<dbReference type="EMBL" id="CP111018">
    <property type="protein sequence ID" value="WAR10395.1"/>
    <property type="molecule type" value="Genomic_DNA"/>
</dbReference>
<evidence type="ECO:0000313" key="3">
    <source>
        <dbReference type="Proteomes" id="UP001164746"/>
    </source>
</evidence>
<accession>A0ABY7EKL6</accession>
<name>A0ABY7EKL6_MYAAR</name>
<keyword evidence="3" id="KW-1185">Reference proteome</keyword>